<evidence type="ECO:0000256" key="5">
    <source>
        <dbReference type="ARBA" id="ARBA00022801"/>
    </source>
</evidence>
<feature type="chain" id="PRO_5027574947" description="Lysine-specific metallo-endopeptidase domain-containing protein" evidence="8">
    <location>
        <begin position="19"/>
        <end position="205"/>
    </location>
</feature>
<protein>
    <recommendedName>
        <fullName evidence="9">Lysine-specific metallo-endopeptidase domain-containing protein</fullName>
    </recommendedName>
</protein>
<dbReference type="InterPro" id="IPR024079">
    <property type="entry name" value="MetalloPept_cat_dom_sf"/>
</dbReference>
<reference evidence="11" key="3">
    <citation type="submission" date="2025-08" db="UniProtKB">
        <authorList>
            <consortium name="RefSeq"/>
        </authorList>
    </citation>
    <scope>IDENTIFICATION</scope>
    <source>
        <strain evidence="11">NI907</strain>
    </source>
</reference>
<evidence type="ECO:0000259" key="9">
    <source>
        <dbReference type="Pfam" id="PF14521"/>
    </source>
</evidence>
<dbReference type="AlphaFoldDB" id="A0A6P8B629"/>
<dbReference type="GO" id="GO:0046872">
    <property type="term" value="F:metal ion binding"/>
    <property type="evidence" value="ECO:0007669"/>
    <property type="project" value="UniProtKB-KW"/>
</dbReference>
<comment type="cofactor">
    <cofactor evidence="1">
        <name>Zn(2+)</name>
        <dbReference type="ChEBI" id="CHEBI:29105"/>
    </cofactor>
</comment>
<proteinExistence type="inferred from homology"/>
<keyword evidence="6" id="KW-0862">Zinc</keyword>
<evidence type="ECO:0000256" key="6">
    <source>
        <dbReference type="ARBA" id="ARBA00022833"/>
    </source>
</evidence>
<dbReference type="SUPFAM" id="SSF55486">
    <property type="entry name" value="Metalloproteases ('zincins'), catalytic domain"/>
    <property type="match status" value="1"/>
</dbReference>
<dbReference type="KEGG" id="pgri:PgNI_06548"/>
<evidence type="ECO:0000313" key="11">
    <source>
        <dbReference type="RefSeq" id="XP_030982600.1"/>
    </source>
</evidence>
<dbReference type="GO" id="GO:0004222">
    <property type="term" value="F:metalloendopeptidase activity"/>
    <property type="evidence" value="ECO:0007669"/>
    <property type="project" value="InterPro"/>
</dbReference>
<evidence type="ECO:0000313" key="10">
    <source>
        <dbReference type="Proteomes" id="UP000515153"/>
    </source>
</evidence>
<keyword evidence="10" id="KW-1185">Reference proteome</keyword>
<evidence type="ECO:0000256" key="2">
    <source>
        <dbReference type="ARBA" id="ARBA00010279"/>
    </source>
</evidence>
<feature type="domain" description="Lysine-specific metallo-endopeptidase" evidence="9">
    <location>
        <begin position="88"/>
        <end position="186"/>
    </location>
</feature>
<keyword evidence="4" id="KW-0479">Metal-binding</keyword>
<name>A0A6P8B629_PYRGI</name>
<dbReference type="GO" id="GO:0006508">
    <property type="term" value="P:proteolysis"/>
    <property type="evidence" value="ECO:0007669"/>
    <property type="project" value="UniProtKB-KW"/>
</dbReference>
<keyword evidence="5" id="KW-0378">Hydrolase</keyword>
<dbReference type="RefSeq" id="XP_030982600.1">
    <property type="nucleotide sequence ID" value="XM_031126571.1"/>
</dbReference>
<keyword evidence="3" id="KW-0645">Protease</keyword>
<evidence type="ECO:0000256" key="8">
    <source>
        <dbReference type="SAM" id="SignalP"/>
    </source>
</evidence>
<dbReference type="Pfam" id="PF14521">
    <property type="entry name" value="Aspzincin_M35"/>
    <property type="match status" value="1"/>
</dbReference>
<evidence type="ECO:0000256" key="4">
    <source>
        <dbReference type="ARBA" id="ARBA00022723"/>
    </source>
</evidence>
<dbReference type="InterPro" id="IPR029463">
    <property type="entry name" value="Lys_MEP"/>
</dbReference>
<sequence>MSTMRYLLILKLVCAALAAPAPAKPLLKEKEDSSNLVTNVGVIETGHSSPNIFKRGYVTKSCSDSQQTYINAAMAKCKAFADSAYYAVKNNDNLRKKYFKTSSSTHIEALQDAFWEIEKGCDIKRDNIAIICEDNGVDCPKGIGGFAYPSEDKVHLCPLFFKYGVPSSARTLVHEMSHLKSSKWTPQISNEFGFNKSNFQSKYNS</sequence>
<gene>
    <name evidence="11" type="ORF">PgNI_06548</name>
</gene>
<keyword evidence="8" id="KW-0732">Signal</keyword>
<dbReference type="Gene3D" id="3.40.390.10">
    <property type="entry name" value="Collagenase (Catalytic Domain)"/>
    <property type="match status" value="1"/>
</dbReference>
<dbReference type="PANTHER" id="PTHR37016:SF3">
    <property type="entry name" value="NEUTRAL PROTEASE 2-RELATED"/>
    <property type="match status" value="1"/>
</dbReference>
<dbReference type="Proteomes" id="UP000515153">
    <property type="component" value="Chromosome I"/>
</dbReference>
<reference evidence="10 11" key="1">
    <citation type="journal article" date="2019" name="Mol. Biol. Evol.">
        <title>Blast fungal genomes show frequent chromosomal changes, gene gains and losses, and effector gene turnover.</title>
        <authorList>
            <person name="Gomez Luciano L.B."/>
            <person name="Jason Tsai I."/>
            <person name="Chuma I."/>
            <person name="Tosa Y."/>
            <person name="Chen Y.H."/>
            <person name="Li J.Y."/>
            <person name="Li M.Y."/>
            <person name="Jade Lu M.Y."/>
            <person name="Nakayashiki H."/>
            <person name="Li W.H."/>
        </authorList>
    </citation>
    <scope>NUCLEOTIDE SEQUENCE [LARGE SCALE GENOMIC DNA]</scope>
    <source>
        <strain evidence="10 11">NI907</strain>
    </source>
</reference>
<keyword evidence="7" id="KW-0482">Metalloprotease</keyword>
<dbReference type="GeneID" id="41961480"/>
<evidence type="ECO:0000256" key="3">
    <source>
        <dbReference type="ARBA" id="ARBA00022670"/>
    </source>
</evidence>
<dbReference type="InterPro" id="IPR050414">
    <property type="entry name" value="Fungal_M35_metalloproteases"/>
</dbReference>
<reference evidence="11" key="2">
    <citation type="submission" date="2019-10" db="EMBL/GenBank/DDBJ databases">
        <authorList>
            <consortium name="NCBI Genome Project"/>
        </authorList>
    </citation>
    <scope>NUCLEOTIDE SEQUENCE</scope>
    <source>
        <strain evidence="11">NI907</strain>
    </source>
</reference>
<evidence type="ECO:0000256" key="1">
    <source>
        <dbReference type="ARBA" id="ARBA00001947"/>
    </source>
</evidence>
<feature type="signal peptide" evidence="8">
    <location>
        <begin position="1"/>
        <end position="18"/>
    </location>
</feature>
<comment type="similarity">
    <text evidence="2">Belongs to the peptidase M35 family.</text>
</comment>
<dbReference type="PANTHER" id="PTHR37016">
    <property type="match status" value="1"/>
</dbReference>
<organism evidence="10 11">
    <name type="scientific">Pyricularia grisea</name>
    <name type="common">Crabgrass-specific blast fungus</name>
    <name type="synonym">Magnaporthe grisea</name>
    <dbReference type="NCBI Taxonomy" id="148305"/>
    <lineage>
        <taxon>Eukaryota</taxon>
        <taxon>Fungi</taxon>
        <taxon>Dikarya</taxon>
        <taxon>Ascomycota</taxon>
        <taxon>Pezizomycotina</taxon>
        <taxon>Sordariomycetes</taxon>
        <taxon>Sordariomycetidae</taxon>
        <taxon>Magnaporthales</taxon>
        <taxon>Pyriculariaceae</taxon>
        <taxon>Pyricularia</taxon>
    </lineage>
</organism>
<evidence type="ECO:0000256" key="7">
    <source>
        <dbReference type="ARBA" id="ARBA00023049"/>
    </source>
</evidence>
<accession>A0A6P8B629</accession>